<feature type="domain" description="BAAT/Acyl-CoA thioester hydrolase C-terminal" evidence="2">
    <location>
        <begin position="58"/>
        <end position="170"/>
    </location>
</feature>
<comment type="caution">
    <text evidence="3">The sequence shown here is derived from an EMBL/GenBank/DDBJ whole genome shotgun (WGS) entry which is preliminary data.</text>
</comment>
<gene>
    <name evidence="3" type="ORF">ZIOFF_008126</name>
</gene>
<evidence type="ECO:0000313" key="3">
    <source>
        <dbReference type="EMBL" id="KAG6534240.1"/>
    </source>
</evidence>
<dbReference type="InterPro" id="IPR029058">
    <property type="entry name" value="AB_hydrolase_fold"/>
</dbReference>
<organism evidence="3 4">
    <name type="scientific">Zingiber officinale</name>
    <name type="common">Ginger</name>
    <name type="synonym">Amomum zingiber</name>
    <dbReference type="NCBI Taxonomy" id="94328"/>
    <lineage>
        <taxon>Eukaryota</taxon>
        <taxon>Viridiplantae</taxon>
        <taxon>Streptophyta</taxon>
        <taxon>Embryophyta</taxon>
        <taxon>Tracheophyta</taxon>
        <taxon>Spermatophyta</taxon>
        <taxon>Magnoliopsida</taxon>
        <taxon>Liliopsida</taxon>
        <taxon>Zingiberales</taxon>
        <taxon>Zingiberaceae</taxon>
        <taxon>Zingiber</taxon>
    </lineage>
</organism>
<dbReference type="InterPro" id="IPR014940">
    <property type="entry name" value="BAAT_C"/>
</dbReference>
<dbReference type="Gene3D" id="3.40.50.1820">
    <property type="entry name" value="alpha/beta hydrolase"/>
    <property type="match status" value="1"/>
</dbReference>
<proteinExistence type="predicted"/>
<dbReference type="EMBL" id="JACMSC010000002">
    <property type="protein sequence ID" value="KAG6534240.1"/>
    <property type="molecule type" value="Genomic_DNA"/>
</dbReference>
<evidence type="ECO:0000313" key="4">
    <source>
        <dbReference type="Proteomes" id="UP000734854"/>
    </source>
</evidence>
<keyword evidence="4" id="KW-1185">Reference proteome</keyword>
<accession>A0A8J5IF02</accession>
<dbReference type="PANTHER" id="PTHR42886">
    <property type="entry name" value="RE40534P-RELATED"/>
    <property type="match status" value="1"/>
</dbReference>
<name>A0A8J5IF02_ZINOF</name>
<sequence length="359" mass="40199">MSDGGTMKTGTRMALLVRYDDGFRESEGVFRYGNYRREAEDIRSVILYFLEQNYEISAIIGHSKGGNAVLLYASVYHDVHIVINISGRFALERGIEGRLGKDFMQRIEKDGFIDVKDKTGNFEYRVTEDSLKDRLETDMCIACHSIDKKCRVLLVHGSKDQIVPAEDAMQFAKLIPNHKLHIMEGANHCYTAHLEELASVVLNFMKSSQVFKGMKRRGSTVMRTRGQGQPRKQSTVSMGPESTDQETEYTGNPNEVDSGSSDRNAPTSTREHELQTSQAPAAFLLATFSPSHRRSSSLSSHNCLPSSTRDQHNVAVLVPDADRNLEVGNSFLFRGCDWAKQSSDVVLRFVDNAFQCVIA</sequence>
<reference evidence="3 4" key="1">
    <citation type="submission" date="2020-08" db="EMBL/GenBank/DDBJ databases">
        <title>Plant Genome Project.</title>
        <authorList>
            <person name="Zhang R.-G."/>
        </authorList>
    </citation>
    <scope>NUCLEOTIDE SEQUENCE [LARGE SCALE GENOMIC DNA]</scope>
    <source>
        <tissue evidence="3">Rhizome</tissue>
    </source>
</reference>
<feature type="compositionally biased region" description="Polar residues" evidence="1">
    <location>
        <begin position="226"/>
        <end position="268"/>
    </location>
</feature>
<dbReference type="AlphaFoldDB" id="A0A8J5IF02"/>
<dbReference type="Pfam" id="PF08840">
    <property type="entry name" value="BAAT_C"/>
    <property type="match status" value="1"/>
</dbReference>
<dbReference type="Proteomes" id="UP000734854">
    <property type="component" value="Unassembled WGS sequence"/>
</dbReference>
<dbReference type="PANTHER" id="PTHR42886:SF38">
    <property type="entry name" value="ALPHA_BETA-HYDROLASES SUPERFAMILY PROTEIN"/>
    <property type="match status" value="1"/>
</dbReference>
<evidence type="ECO:0000256" key="1">
    <source>
        <dbReference type="SAM" id="MobiDB-lite"/>
    </source>
</evidence>
<evidence type="ECO:0000259" key="2">
    <source>
        <dbReference type="Pfam" id="PF08840"/>
    </source>
</evidence>
<protein>
    <recommendedName>
        <fullName evidence="2">BAAT/Acyl-CoA thioester hydrolase C-terminal domain-containing protein</fullName>
    </recommendedName>
</protein>
<dbReference type="SUPFAM" id="SSF53474">
    <property type="entry name" value="alpha/beta-Hydrolases"/>
    <property type="match status" value="1"/>
</dbReference>
<feature type="region of interest" description="Disordered" evidence="1">
    <location>
        <begin position="213"/>
        <end position="276"/>
    </location>
</feature>